<gene>
    <name evidence="6" type="ORF">BGW38_007489</name>
</gene>
<feature type="compositionally biased region" description="Low complexity" evidence="5">
    <location>
        <begin position="35"/>
        <end position="56"/>
    </location>
</feature>
<dbReference type="AlphaFoldDB" id="A0A9P6FZ66"/>
<evidence type="ECO:0000256" key="1">
    <source>
        <dbReference type="ARBA" id="ARBA00022540"/>
    </source>
</evidence>
<name>A0A9P6FZ66_9FUNG</name>
<keyword evidence="4" id="KW-0648">Protein biosynthesis</keyword>
<dbReference type="GO" id="GO:0003729">
    <property type="term" value="F:mRNA binding"/>
    <property type="evidence" value="ECO:0007669"/>
    <property type="project" value="TreeGrafter"/>
</dbReference>
<comment type="caution">
    <text evidence="6">The sequence shown here is derived from an EMBL/GenBank/DDBJ whole genome shotgun (WGS) entry which is preliminary data.</text>
</comment>
<accession>A0A9P6FZ66</accession>
<proteinExistence type="predicted"/>
<dbReference type="GO" id="GO:0043022">
    <property type="term" value="F:ribosome binding"/>
    <property type="evidence" value="ECO:0007669"/>
    <property type="project" value="TreeGrafter"/>
</dbReference>
<dbReference type="GO" id="GO:0022627">
    <property type="term" value="C:cytosolic small ribosomal subunit"/>
    <property type="evidence" value="ECO:0007669"/>
    <property type="project" value="TreeGrafter"/>
</dbReference>
<reference evidence="6" key="1">
    <citation type="journal article" date="2020" name="Fungal Divers.">
        <title>Resolving the Mortierellaceae phylogeny through synthesis of multi-gene phylogenetics and phylogenomics.</title>
        <authorList>
            <person name="Vandepol N."/>
            <person name="Liber J."/>
            <person name="Desiro A."/>
            <person name="Na H."/>
            <person name="Kennedy M."/>
            <person name="Barry K."/>
            <person name="Grigoriev I.V."/>
            <person name="Miller A.N."/>
            <person name="O'Donnell K."/>
            <person name="Stajich J.E."/>
            <person name="Bonito G."/>
        </authorList>
    </citation>
    <scope>NUCLEOTIDE SEQUENCE</scope>
    <source>
        <strain evidence="6">KOD1015</strain>
    </source>
</reference>
<evidence type="ECO:0000313" key="6">
    <source>
        <dbReference type="EMBL" id="KAF9584129.1"/>
    </source>
</evidence>
<dbReference type="PANTHER" id="PTHR13227:SF0">
    <property type="entry name" value="EUKARYOTIC TRANSLATION INITIATION FACTOR 2A"/>
    <property type="match status" value="1"/>
</dbReference>
<evidence type="ECO:0000256" key="3">
    <source>
        <dbReference type="ARBA" id="ARBA00022737"/>
    </source>
</evidence>
<feature type="region of interest" description="Disordered" evidence="5">
    <location>
        <begin position="1"/>
        <end position="88"/>
    </location>
</feature>
<evidence type="ECO:0000256" key="5">
    <source>
        <dbReference type="SAM" id="MobiDB-lite"/>
    </source>
</evidence>
<feature type="compositionally biased region" description="Low complexity" evidence="5">
    <location>
        <begin position="64"/>
        <end position="75"/>
    </location>
</feature>
<sequence>DPAAASSSSSGAPSSADASLSRTALKNKKKRENAKNNNNNTPSTPARSNTPRPTANGNGGNKGGNKATASNANGALIPAGASGQMTDTEKKIRNVTKKLKQIHELKEKQAAGEILELTQLQKIAAEASLLKELEALKI</sequence>
<keyword evidence="7" id="KW-1185">Reference proteome</keyword>
<dbReference type="PANTHER" id="PTHR13227">
    <property type="entry name" value="EUKARYOTIC TRANSLATION INITIATION FACTOR 2A"/>
    <property type="match status" value="1"/>
</dbReference>
<dbReference type="OrthoDB" id="2194683at2759"/>
<dbReference type="EMBL" id="JAABOA010000495">
    <property type="protein sequence ID" value="KAF9584129.1"/>
    <property type="molecule type" value="Genomic_DNA"/>
</dbReference>
<dbReference type="GO" id="GO:0000049">
    <property type="term" value="F:tRNA binding"/>
    <property type="evidence" value="ECO:0007669"/>
    <property type="project" value="TreeGrafter"/>
</dbReference>
<keyword evidence="2" id="KW-0853">WD repeat</keyword>
<dbReference type="InterPro" id="IPR011387">
    <property type="entry name" value="TIF2A"/>
</dbReference>
<organism evidence="6 7">
    <name type="scientific">Lunasporangiospora selenospora</name>
    <dbReference type="NCBI Taxonomy" id="979761"/>
    <lineage>
        <taxon>Eukaryota</taxon>
        <taxon>Fungi</taxon>
        <taxon>Fungi incertae sedis</taxon>
        <taxon>Mucoromycota</taxon>
        <taxon>Mortierellomycotina</taxon>
        <taxon>Mortierellomycetes</taxon>
        <taxon>Mortierellales</taxon>
        <taxon>Mortierellaceae</taxon>
        <taxon>Lunasporangiospora</taxon>
    </lineage>
</organism>
<evidence type="ECO:0000256" key="4">
    <source>
        <dbReference type="ARBA" id="ARBA00022917"/>
    </source>
</evidence>
<dbReference type="Proteomes" id="UP000780801">
    <property type="component" value="Unassembled WGS sequence"/>
</dbReference>
<keyword evidence="1" id="KW-0396">Initiation factor</keyword>
<evidence type="ECO:0000313" key="7">
    <source>
        <dbReference type="Proteomes" id="UP000780801"/>
    </source>
</evidence>
<keyword evidence="3" id="KW-0677">Repeat</keyword>
<feature type="compositionally biased region" description="Low complexity" evidence="5">
    <location>
        <begin position="1"/>
        <end position="21"/>
    </location>
</feature>
<feature type="non-terminal residue" evidence="6">
    <location>
        <position position="1"/>
    </location>
</feature>
<protein>
    <recommendedName>
        <fullName evidence="8">Eukaryotic translation initiation factor 2A</fullName>
    </recommendedName>
</protein>
<dbReference type="GO" id="GO:0003743">
    <property type="term" value="F:translation initiation factor activity"/>
    <property type="evidence" value="ECO:0007669"/>
    <property type="project" value="UniProtKB-KW"/>
</dbReference>
<evidence type="ECO:0008006" key="8">
    <source>
        <dbReference type="Google" id="ProtNLM"/>
    </source>
</evidence>
<evidence type="ECO:0000256" key="2">
    <source>
        <dbReference type="ARBA" id="ARBA00022574"/>
    </source>
</evidence>